<accession>A0A645J691</accession>
<name>A0A645J691_9ZZZZ</name>
<comment type="caution">
    <text evidence="1">The sequence shown here is derived from an EMBL/GenBank/DDBJ whole genome shotgun (WGS) entry which is preliminary data.</text>
</comment>
<sequence>MHDRKESNPYEEWFISWDTKNTDNSLWGTNIGKGVFDPCPEGWRVPSYKNRLSPWNRLDNASTPYSRLGVFPLAGVRRHIEPQIPVGSLIWAGEMAYIWSSTPMISSPEEEVDYLKPTPGFAYAYQVLSNYSSTAYIGKSNAASIRCVRE</sequence>
<dbReference type="AlphaFoldDB" id="A0A645J691"/>
<reference evidence="1" key="1">
    <citation type="submission" date="2019-08" db="EMBL/GenBank/DDBJ databases">
        <authorList>
            <person name="Kucharzyk K."/>
            <person name="Murdoch R.W."/>
            <person name="Higgins S."/>
            <person name="Loffler F."/>
        </authorList>
    </citation>
    <scope>NUCLEOTIDE SEQUENCE</scope>
</reference>
<dbReference type="EMBL" id="VSSQ01132802">
    <property type="protein sequence ID" value="MPN59141.1"/>
    <property type="molecule type" value="Genomic_DNA"/>
</dbReference>
<organism evidence="1">
    <name type="scientific">bioreactor metagenome</name>
    <dbReference type="NCBI Taxonomy" id="1076179"/>
    <lineage>
        <taxon>unclassified sequences</taxon>
        <taxon>metagenomes</taxon>
        <taxon>ecological metagenomes</taxon>
    </lineage>
</organism>
<evidence type="ECO:0008006" key="2">
    <source>
        <dbReference type="Google" id="ProtNLM"/>
    </source>
</evidence>
<evidence type="ECO:0000313" key="1">
    <source>
        <dbReference type="EMBL" id="MPN59141.1"/>
    </source>
</evidence>
<proteinExistence type="predicted"/>
<gene>
    <name evidence="1" type="ORF">SDC9_206860</name>
</gene>
<protein>
    <recommendedName>
        <fullName evidence="2">Fibrobacter succinogenes major paralogous domain-containing protein</fullName>
    </recommendedName>
</protein>